<keyword evidence="2" id="KW-0812">Transmembrane</keyword>
<name>A0A918RB60_9ACTN</name>
<keyword evidence="2" id="KW-1133">Transmembrane helix</keyword>
<dbReference type="Proteomes" id="UP000623010">
    <property type="component" value="Unassembled WGS sequence"/>
</dbReference>
<protein>
    <submittedName>
        <fullName evidence="3">Uncharacterized protein</fullName>
    </submittedName>
</protein>
<feature type="region of interest" description="Disordered" evidence="1">
    <location>
        <begin position="38"/>
        <end position="58"/>
    </location>
</feature>
<evidence type="ECO:0000313" key="3">
    <source>
        <dbReference type="EMBL" id="GGZ92034.1"/>
    </source>
</evidence>
<reference evidence="3" key="1">
    <citation type="journal article" date="2014" name="Int. J. Syst. Evol. Microbiol.">
        <title>Complete genome sequence of Corynebacterium casei LMG S-19264T (=DSM 44701T), isolated from a smear-ripened cheese.</title>
        <authorList>
            <consortium name="US DOE Joint Genome Institute (JGI-PGF)"/>
            <person name="Walter F."/>
            <person name="Albersmeier A."/>
            <person name="Kalinowski J."/>
            <person name="Ruckert C."/>
        </authorList>
    </citation>
    <scope>NUCLEOTIDE SEQUENCE</scope>
    <source>
        <strain evidence="3">JCM 5016</strain>
    </source>
</reference>
<reference evidence="3" key="2">
    <citation type="submission" date="2020-09" db="EMBL/GenBank/DDBJ databases">
        <authorList>
            <person name="Sun Q."/>
            <person name="Ohkuma M."/>
        </authorList>
    </citation>
    <scope>NUCLEOTIDE SEQUENCE</scope>
    <source>
        <strain evidence="3">JCM 5016</strain>
    </source>
</reference>
<accession>A0A918RB60</accession>
<evidence type="ECO:0000256" key="1">
    <source>
        <dbReference type="SAM" id="MobiDB-lite"/>
    </source>
</evidence>
<keyword evidence="2" id="KW-0472">Membrane</keyword>
<proteinExistence type="predicted"/>
<organism evidence="3 4">
    <name type="scientific">Streptomyces echinoruber</name>
    <dbReference type="NCBI Taxonomy" id="68898"/>
    <lineage>
        <taxon>Bacteria</taxon>
        <taxon>Bacillati</taxon>
        <taxon>Actinomycetota</taxon>
        <taxon>Actinomycetes</taxon>
        <taxon>Kitasatosporales</taxon>
        <taxon>Streptomycetaceae</taxon>
        <taxon>Streptomyces</taxon>
    </lineage>
</organism>
<evidence type="ECO:0000256" key="2">
    <source>
        <dbReference type="SAM" id="Phobius"/>
    </source>
</evidence>
<dbReference type="EMBL" id="BMWH01000012">
    <property type="protein sequence ID" value="GGZ92034.1"/>
    <property type="molecule type" value="Genomic_DNA"/>
</dbReference>
<dbReference type="RefSeq" id="WP_190058205.1">
    <property type="nucleotide sequence ID" value="NZ_BMWH01000012.1"/>
</dbReference>
<comment type="caution">
    <text evidence="3">The sequence shown here is derived from an EMBL/GenBank/DDBJ whole genome shotgun (WGS) entry which is preliminary data.</text>
</comment>
<gene>
    <name evidence="3" type="ORF">GCM10010389_33270</name>
</gene>
<feature type="transmembrane region" description="Helical" evidence="2">
    <location>
        <begin position="66"/>
        <end position="89"/>
    </location>
</feature>
<evidence type="ECO:0000313" key="4">
    <source>
        <dbReference type="Proteomes" id="UP000623010"/>
    </source>
</evidence>
<sequence>MRPGTAAFLPKTRGKAEAQYAEDEDAGMVGPWTRAAGLRRRRRTAARGPGPGSAPKRARGQVRLPWIDLAVAFCAYLAGLLGAGLALGGDRARDVAVGNAVGVGCALAGVAAMVAWRRWQRRRR</sequence>
<feature type="transmembrane region" description="Helical" evidence="2">
    <location>
        <begin position="95"/>
        <end position="116"/>
    </location>
</feature>
<keyword evidence="4" id="KW-1185">Reference proteome</keyword>
<dbReference type="AlphaFoldDB" id="A0A918RB60"/>